<feature type="region of interest" description="Disordered" evidence="1">
    <location>
        <begin position="216"/>
        <end position="863"/>
    </location>
</feature>
<feature type="compositionally biased region" description="Basic and acidic residues" evidence="1">
    <location>
        <begin position="1288"/>
        <end position="1345"/>
    </location>
</feature>
<feature type="compositionally biased region" description="Basic and acidic residues" evidence="1">
    <location>
        <begin position="1700"/>
        <end position="1776"/>
    </location>
</feature>
<feature type="compositionally biased region" description="Polar residues" evidence="1">
    <location>
        <begin position="136"/>
        <end position="149"/>
    </location>
</feature>
<feature type="compositionally biased region" description="Basic and acidic residues" evidence="1">
    <location>
        <begin position="348"/>
        <end position="374"/>
    </location>
</feature>
<feature type="compositionally biased region" description="Basic and acidic residues" evidence="1">
    <location>
        <begin position="1144"/>
        <end position="1170"/>
    </location>
</feature>
<feature type="region of interest" description="Disordered" evidence="1">
    <location>
        <begin position="1"/>
        <end position="166"/>
    </location>
</feature>
<feature type="compositionally biased region" description="Basic and acidic residues" evidence="1">
    <location>
        <begin position="1579"/>
        <end position="1612"/>
    </location>
</feature>
<feature type="compositionally biased region" description="Gly residues" evidence="1">
    <location>
        <begin position="582"/>
        <end position="591"/>
    </location>
</feature>
<protein>
    <recommendedName>
        <fullName evidence="2">DUF8035 domain-containing protein</fullName>
    </recommendedName>
</protein>
<evidence type="ECO:0000259" key="2">
    <source>
        <dbReference type="Pfam" id="PF26118"/>
    </source>
</evidence>
<feature type="compositionally biased region" description="Basic and acidic residues" evidence="1">
    <location>
        <begin position="1025"/>
        <end position="1034"/>
    </location>
</feature>
<feature type="compositionally biased region" description="Pro residues" evidence="1">
    <location>
        <begin position="1559"/>
        <end position="1569"/>
    </location>
</feature>
<proteinExistence type="predicted"/>
<evidence type="ECO:0000313" key="3">
    <source>
        <dbReference type="EMBL" id="CRK19329.1"/>
    </source>
</evidence>
<feature type="compositionally biased region" description="Basic and acidic residues" evidence="1">
    <location>
        <begin position="492"/>
        <end position="550"/>
    </location>
</feature>
<reference evidence="4" key="1">
    <citation type="submission" date="2015-05" db="EMBL/GenBank/DDBJ databases">
        <authorList>
            <person name="Fogelqvist Johan"/>
        </authorList>
    </citation>
    <scope>NUCLEOTIDE SEQUENCE [LARGE SCALE GENOMIC DNA]</scope>
</reference>
<dbReference type="PANTHER" id="PTHR42081:SF1">
    <property type="entry name" value="ZINC FINGER PROTEIN DHHC DOMAIN CONTAINING PROTEIN"/>
    <property type="match status" value="1"/>
</dbReference>
<feature type="compositionally biased region" description="Basic and acidic residues" evidence="1">
    <location>
        <begin position="793"/>
        <end position="826"/>
    </location>
</feature>
<feature type="compositionally biased region" description="Basic and acidic residues" evidence="1">
    <location>
        <begin position="1518"/>
        <end position="1553"/>
    </location>
</feature>
<feature type="compositionally biased region" description="Basic and acidic residues" evidence="1">
    <location>
        <begin position="1432"/>
        <end position="1510"/>
    </location>
</feature>
<organism evidence="3 4">
    <name type="scientific">Verticillium longisporum</name>
    <name type="common">Verticillium dahliae var. longisporum</name>
    <dbReference type="NCBI Taxonomy" id="100787"/>
    <lineage>
        <taxon>Eukaryota</taxon>
        <taxon>Fungi</taxon>
        <taxon>Dikarya</taxon>
        <taxon>Ascomycota</taxon>
        <taxon>Pezizomycotina</taxon>
        <taxon>Sordariomycetes</taxon>
        <taxon>Hypocreomycetidae</taxon>
        <taxon>Glomerellales</taxon>
        <taxon>Plectosphaerellaceae</taxon>
        <taxon>Verticillium</taxon>
    </lineage>
</organism>
<feature type="compositionally biased region" description="Basic and acidic residues" evidence="1">
    <location>
        <begin position="563"/>
        <end position="581"/>
    </location>
</feature>
<feature type="region of interest" description="Disordered" evidence="1">
    <location>
        <begin position="1025"/>
        <end position="1181"/>
    </location>
</feature>
<feature type="domain" description="DUF8035" evidence="2">
    <location>
        <begin position="1650"/>
        <end position="1703"/>
    </location>
</feature>
<feature type="compositionally biased region" description="Low complexity" evidence="1">
    <location>
        <begin position="112"/>
        <end position="126"/>
    </location>
</feature>
<feature type="compositionally biased region" description="Basic and acidic residues" evidence="1">
    <location>
        <begin position="1213"/>
        <end position="1254"/>
    </location>
</feature>
<dbReference type="PANTHER" id="PTHR42081">
    <property type="entry name" value="ZINC FINGER PROTEIN DHHC DOMAIN CONTAINING PROTEIN"/>
    <property type="match status" value="1"/>
</dbReference>
<feature type="region of interest" description="Disordered" evidence="1">
    <location>
        <begin position="1698"/>
        <end position="1794"/>
    </location>
</feature>
<feature type="compositionally biased region" description="Basic and acidic residues" evidence="1">
    <location>
        <begin position="1623"/>
        <end position="1645"/>
    </location>
</feature>
<feature type="compositionally biased region" description="Basic and acidic residues" evidence="1">
    <location>
        <begin position="417"/>
        <end position="458"/>
    </location>
</feature>
<feature type="compositionally biased region" description="Low complexity" evidence="1">
    <location>
        <begin position="405"/>
        <end position="415"/>
    </location>
</feature>
<accession>A0A0G4LBP2</accession>
<feature type="compositionally biased region" description="Basic and acidic residues" evidence="1">
    <location>
        <begin position="1783"/>
        <end position="1794"/>
    </location>
</feature>
<feature type="compositionally biased region" description="Low complexity" evidence="1">
    <location>
        <begin position="93"/>
        <end position="102"/>
    </location>
</feature>
<feature type="compositionally biased region" description="Basic and acidic residues" evidence="1">
    <location>
        <begin position="837"/>
        <end position="859"/>
    </location>
</feature>
<feature type="compositionally biased region" description="Basic and acidic residues" evidence="1">
    <location>
        <begin position="637"/>
        <end position="767"/>
    </location>
</feature>
<dbReference type="Proteomes" id="UP000045706">
    <property type="component" value="Unassembled WGS sequence"/>
</dbReference>
<feature type="compositionally biased region" description="Polar residues" evidence="1">
    <location>
        <begin position="46"/>
        <end position="56"/>
    </location>
</feature>
<evidence type="ECO:0000256" key="1">
    <source>
        <dbReference type="SAM" id="MobiDB-lite"/>
    </source>
</evidence>
<dbReference type="EMBL" id="CVQI01010001">
    <property type="protein sequence ID" value="CRK19329.1"/>
    <property type="molecule type" value="Genomic_DNA"/>
</dbReference>
<dbReference type="Pfam" id="PF26118">
    <property type="entry name" value="DUF8035"/>
    <property type="match status" value="2"/>
</dbReference>
<feature type="compositionally biased region" description="Pro residues" evidence="1">
    <location>
        <begin position="773"/>
        <end position="783"/>
    </location>
</feature>
<name>A0A0G4LBP2_VERLO</name>
<feature type="domain" description="DUF8035" evidence="2">
    <location>
        <begin position="864"/>
        <end position="906"/>
    </location>
</feature>
<sequence length="1794" mass="203035">MEPRYPNTAHYGHARPRSPTFNPARASLPSSIGYSSMYGGDIHDMPTSTRYSTGTSNRHRSAASPITTTHYAVSKDPLARGPNLREASRSRRSSTLDSSSPRPVIVTTTQRPQGHQPSHSSGGRHSSPTRDDYRTSDSSFYTQPASSIRSRSHARGNSYGTHDEFAHLRTGDNLGARHDTYRSRTPAIYSNTPRHSGTNVAYGGEGYEYTNPSDLARYDLTHDRPTRSQRRESFDRSYSRPHVNVPADAGWAYNSSTRYDNRGGPPPSTRGFDKITRSSTVVPYEAPPLQDSVPPTVPVAPQRLQVPDSPKERRTGGSPEVGVVSNAEPRGPRRRPVSVYQEGAPRSIHHEEYYRSREDDRAQKLSRDHERELDQGYGTIHTDSFRDESIAARGFGIRTEPPAAPARNDAATAGADYDSRRDVRKEPHASSEGRRISDEDNRRPVIYDKPKEHRDRRTSTANDEEPDRNRLRDKVGTGLGIAATALGLQHVVGKDKDKDGKLPEKSDQEPSRRRSPDDDDRDRRRDEDLSSKPNDRYRPREESRDPRDRAPVIVETRSSVPQPKDEADTRDRLRREAEARLGGEGPRGGGPREASSDEEAVAKTRRRRPSIAFDPTNTSDLKALKEQMAAMNAAEPSKPRLDRPVDAELSRDPRESRELRDSRDQRDSRDPRDQRDLRDSRDQRDSRDSRDYRDNRSAATEPSRDYREPHASTSEPPRDYRDSRATVAEPVRDYKDYKDGRSVPVDSYREHRESRSAVPEPTRDMKDAQVVSPPIPPKEPILPPSQDSTLVGGKDESRGRELTPLKTEDKQVRVVSPPRDKSDSKPLKGILKQPSKFPEEHNPIREGVAPHKDDKKLKDAPAGARWTKISRKVVNPEALTVGKERFEVRDDFVIVLRVLSKEEIQAGDETENARAIAIVTATLIEYEIASGGVNAMAMMMKGQRRTANTAAMMITTNTTTIANRIAEIGTGGTKKTRGITVDTVAIESVTSWLLKDEEALTALALSALSNADPRTVLTSTPATLSRRESFDRSYSRPHVNVPTDAGWAYNSSTRYDNRGGPPPSTRGFDKITRSSTVVPYEAPPLQDSVPPTVPVAPQRLQVPDSPKERRTGGSPEVGTVSNAESRGPRRRPVSVYQEGAPRSIHHEDYYRSREDDRAQKLSRDHERELDQGYGTIHTDSFRDESIAARGFGIRTEPPVAPARNDPATAGADYDSRRDVRKEPHASSEVRRTSEEDSRRPVIYDKPKEHRDRRTSTANDEEPDRNRLRDKVGTGLGIAATALGLQHVVGKDKDKDGKLPEKSDQESSRRRSPDDARDRRRDEDLSSKPNDRYRPREESRDPRDRAPVIVETRPSVPQPKDEADTRDRLRREAEARLGGEGPRGGAPREASSDEEAIAKTRRRRPSIAFDPTNTSDLKALKEQMAAMNAAETSKPRLDRPADAELSRDSRESRELRDPRELRELRDSRDQRDSRDSRDYRDNRSAATEPSRDYREPHASISEPPRDYRDSRAAVAEPVWDYKEYKDARSVPVDSYRDHRESRSAVPEPTRDLKDAQVVSPPIPPKEPILPPSQDSTLIGGKDESRGRELTPLKTEDKQVRVVSPPRDKTDSKPLKGILKQPSRFPEEHNPIREGVAPHKDDKKLKDAPAGARWTKISRKVVNPEALTVGKERFEVRDDFVIVLRVLSKEEIQAYASATQILRERRREGERTSDRDRDRDTDRVRDRDRERGRDRDGDDDERAKPYRQHRRDDDYDKYDDDREKDRGDRHRRHEEDSRHHRRHRGDRERDQLAIEG</sequence>
<feature type="region of interest" description="Disordered" evidence="1">
    <location>
        <begin position="1193"/>
        <end position="1650"/>
    </location>
</feature>
<feature type="compositionally biased region" description="Basic and acidic residues" evidence="1">
    <location>
        <begin position="1358"/>
        <end position="1376"/>
    </location>
</feature>
<gene>
    <name evidence="3" type="ORF">BN1723_002542</name>
</gene>
<dbReference type="InterPro" id="IPR058348">
    <property type="entry name" value="DUF8035"/>
</dbReference>
<evidence type="ECO:0000313" key="4">
    <source>
        <dbReference type="Proteomes" id="UP000045706"/>
    </source>
</evidence>
<feature type="compositionally biased region" description="Basic and acidic residues" evidence="1">
    <location>
        <begin position="216"/>
        <end position="238"/>
    </location>
</feature>